<dbReference type="Pfam" id="PF03332">
    <property type="entry name" value="PMM"/>
    <property type="match status" value="1"/>
</dbReference>
<reference evidence="1" key="1">
    <citation type="journal article" date="2019" name="Sci. Rep.">
        <title>Draft genome of Tanacetum cinerariifolium, the natural source of mosquito coil.</title>
        <authorList>
            <person name="Yamashiro T."/>
            <person name="Shiraishi A."/>
            <person name="Satake H."/>
            <person name="Nakayama K."/>
        </authorList>
    </citation>
    <scope>NUCLEOTIDE SEQUENCE</scope>
</reference>
<gene>
    <name evidence="1" type="ORF">Tci_866122</name>
</gene>
<dbReference type="EMBL" id="BKCJ011147208">
    <property type="protein sequence ID" value="GFC94152.1"/>
    <property type="molecule type" value="Genomic_DNA"/>
</dbReference>
<proteinExistence type="predicted"/>
<sequence>VVTPKMLKFMQDLWKVIPVGIVGGSDLVKISEQLGSTGHQHLPYLNIAFSFLQYNKAKHKVMKKISCI</sequence>
<dbReference type="InterPro" id="IPR023214">
    <property type="entry name" value="HAD_sf"/>
</dbReference>
<dbReference type="AlphaFoldDB" id="A0A699S9L5"/>
<feature type="non-terminal residue" evidence="1">
    <location>
        <position position="1"/>
    </location>
</feature>
<name>A0A699S9L5_TANCI</name>
<dbReference type="GO" id="GO:0004615">
    <property type="term" value="F:phosphomannomutase activity"/>
    <property type="evidence" value="ECO:0007669"/>
    <property type="project" value="InterPro"/>
</dbReference>
<accession>A0A699S9L5</accession>
<protein>
    <submittedName>
        <fullName evidence="1">Phosphomannomutase isoform X1</fullName>
    </submittedName>
</protein>
<organism evidence="1">
    <name type="scientific">Tanacetum cinerariifolium</name>
    <name type="common">Dalmatian daisy</name>
    <name type="synonym">Chrysanthemum cinerariifolium</name>
    <dbReference type="NCBI Taxonomy" id="118510"/>
    <lineage>
        <taxon>Eukaryota</taxon>
        <taxon>Viridiplantae</taxon>
        <taxon>Streptophyta</taxon>
        <taxon>Embryophyta</taxon>
        <taxon>Tracheophyta</taxon>
        <taxon>Spermatophyta</taxon>
        <taxon>Magnoliopsida</taxon>
        <taxon>eudicotyledons</taxon>
        <taxon>Gunneridae</taxon>
        <taxon>Pentapetalae</taxon>
        <taxon>asterids</taxon>
        <taxon>campanulids</taxon>
        <taxon>Asterales</taxon>
        <taxon>Asteraceae</taxon>
        <taxon>Asteroideae</taxon>
        <taxon>Anthemideae</taxon>
        <taxon>Anthemidinae</taxon>
        <taxon>Tanacetum</taxon>
    </lineage>
</organism>
<evidence type="ECO:0000313" key="1">
    <source>
        <dbReference type="EMBL" id="GFC94152.1"/>
    </source>
</evidence>
<dbReference type="GO" id="GO:0009298">
    <property type="term" value="P:GDP-mannose biosynthetic process"/>
    <property type="evidence" value="ECO:0007669"/>
    <property type="project" value="InterPro"/>
</dbReference>
<dbReference type="Gene3D" id="3.40.50.1000">
    <property type="entry name" value="HAD superfamily/HAD-like"/>
    <property type="match status" value="1"/>
</dbReference>
<comment type="caution">
    <text evidence="1">The sequence shown here is derived from an EMBL/GenBank/DDBJ whole genome shotgun (WGS) entry which is preliminary data.</text>
</comment>
<dbReference type="InterPro" id="IPR005002">
    <property type="entry name" value="PMM"/>
</dbReference>